<keyword evidence="1" id="KW-0646">Protease inhibitor</keyword>
<dbReference type="EMBL" id="WIXE01002992">
    <property type="protein sequence ID" value="KAK5984352.1"/>
    <property type="molecule type" value="Genomic_DNA"/>
</dbReference>
<dbReference type="InterPro" id="IPR028150">
    <property type="entry name" value="Lustrin_cystein"/>
</dbReference>
<organism evidence="1 2">
    <name type="scientific">Trichostrongylus colubriformis</name>
    <name type="common">Black scour worm</name>
    <dbReference type="NCBI Taxonomy" id="6319"/>
    <lineage>
        <taxon>Eukaryota</taxon>
        <taxon>Metazoa</taxon>
        <taxon>Ecdysozoa</taxon>
        <taxon>Nematoda</taxon>
        <taxon>Chromadorea</taxon>
        <taxon>Rhabditida</taxon>
        <taxon>Rhabditina</taxon>
        <taxon>Rhabditomorpha</taxon>
        <taxon>Strongyloidea</taxon>
        <taxon>Trichostrongylidae</taxon>
        <taxon>Trichostrongylus</taxon>
    </lineage>
</organism>
<dbReference type="Pfam" id="PF14625">
    <property type="entry name" value="Lustrin_cystein"/>
    <property type="match status" value="2"/>
</dbReference>
<dbReference type="AlphaFoldDB" id="A0AAN8FTL6"/>
<dbReference type="PANTHER" id="PTHR46339">
    <property type="entry name" value="PROTEIN CBG15282-RELATED"/>
    <property type="match status" value="1"/>
</dbReference>
<comment type="caution">
    <text evidence="1">The sequence shown here is derived from an EMBL/GenBank/DDBJ whole genome shotgun (WGS) entry which is preliminary data.</text>
</comment>
<dbReference type="InterPro" id="IPR006150">
    <property type="entry name" value="Cys_repeat_1"/>
</dbReference>
<dbReference type="InterPro" id="IPR053014">
    <property type="entry name" value="Cuticle_assoc_divergent"/>
</dbReference>
<dbReference type="Proteomes" id="UP001331761">
    <property type="component" value="Unassembled WGS sequence"/>
</dbReference>
<dbReference type="SMART" id="SM00289">
    <property type="entry name" value="WR1"/>
    <property type="match status" value="3"/>
</dbReference>
<accession>A0AAN8FTL6</accession>
<dbReference type="PANTHER" id="PTHR46339:SF11">
    <property type="entry name" value="BPTI_KUNITZ INHIBITOR DOMAIN-CONTAINING PROTEIN"/>
    <property type="match status" value="1"/>
</dbReference>
<name>A0AAN8FTL6_TRICO</name>
<proteinExistence type="predicted"/>
<evidence type="ECO:0000313" key="2">
    <source>
        <dbReference type="Proteomes" id="UP001331761"/>
    </source>
</evidence>
<reference evidence="1 2" key="1">
    <citation type="submission" date="2019-10" db="EMBL/GenBank/DDBJ databases">
        <title>Assembly and Annotation for the nematode Trichostrongylus colubriformis.</title>
        <authorList>
            <person name="Martin J."/>
        </authorList>
    </citation>
    <scope>NUCLEOTIDE SEQUENCE [LARGE SCALE GENOMIC DNA]</scope>
    <source>
        <strain evidence="1">G859</strain>
        <tissue evidence="1">Whole worm</tissue>
    </source>
</reference>
<keyword evidence="1" id="KW-0722">Serine protease inhibitor</keyword>
<evidence type="ECO:0000313" key="1">
    <source>
        <dbReference type="EMBL" id="KAK5984352.1"/>
    </source>
</evidence>
<keyword evidence="2" id="KW-1185">Reference proteome</keyword>
<sequence>MLEYDVRVPESLDGISTLTQKAVRHLSTTVVKETETISRHRSRAKITAYPRRVHLELLSLKMEKGAVWYNAATLVAKVVSPVDALTDTRAIHLHYWIRVYVVEPVPNFNVTLCPTSSTPFISALSLQPMQCTPNVDGACPGNFFCWFSTTATSVNAFYCCRSPDSVDTGYCPPQLVPVPGEGGAQYKYCSPSAPLNDGIQGCGANRHCQFSTNLERYICCGLESDVRLPNVCPPQPANLVPVELAGNYRTCNPYARAGTPQSCPDNSACLYTGNDNGFICCRVQLGGGKA</sequence>
<gene>
    <name evidence="1" type="ORF">GCK32_012969</name>
</gene>
<dbReference type="GO" id="GO:0004867">
    <property type="term" value="F:serine-type endopeptidase inhibitor activity"/>
    <property type="evidence" value="ECO:0007669"/>
    <property type="project" value="UniProtKB-KW"/>
</dbReference>
<protein>
    <submittedName>
        <fullName evidence="1">Serine protease inhibitor</fullName>
    </submittedName>
</protein>